<reference evidence="3 4" key="1">
    <citation type="submission" date="2018-11" db="EMBL/GenBank/DDBJ databases">
        <title>Genome sequence of Apiotrichum porosum DSM 27194.</title>
        <authorList>
            <person name="Aliyu H."/>
            <person name="Gorte O."/>
            <person name="Ochsenreither K."/>
        </authorList>
    </citation>
    <scope>NUCLEOTIDE SEQUENCE [LARGE SCALE GENOMIC DNA]</scope>
    <source>
        <strain evidence="3 4">DSM 27194</strain>
    </source>
</reference>
<dbReference type="EMBL" id="RSCE01000001">
    <property type="protein sequence ID" value="RSH88091.1"/>
    <property type="molecule type" value="Genomic_DNA"/>
</dbReference>
<dbReference type="OrthoDB" id="2564904at2759"/>
<dbReference type="GeneID" id="39585161"/>
<keyword evidence="4" id="KW-1185">Reference proteome</keyword>
<dbReference type="Proteomes" id="UP000279236">
    <property type="component" value="Unassembled WGS sequence"/>
</dbReference>
<feature type="chain" id="PRO_5019439478" description="Glycoprotein" evidence="2">
    <location>
        <begin position="18"/>
        <end position="392"/>
    </location>
</feature>
<accession>A0A427YAA5</accession>
<proteinExistence type="predicted"/>
<name>A0A427YAA5_9TREE</name>
<evidence type="ECO:0000313" key="3">
    <source>
        <dbReference type="EMBL" id="RSH88091.1"/>
    </source>
</evidence>
<protein>
    <recommendedName>
        <fullName evidence="5">Glycoprotein</fullName>
    </recommendedName>
</protein>
<dbReference type="RefSeq" id="XP_028480299.1">
    <property type="nucleotide sequence ID" value="XM_028616442.1"/>
</dbReference>
<feature type="region of interest" description="Disordered" evidence="1">
    <location>
        <begin position="326"/>
        <end position="363"/>
    </location>
</feature>
<keyword evidence="2" id="KW-0732">Signal</keyword>
<dbReference type="AlphaFoldDB" id="A0A427YAA5"/>
<dbReference type="STRING" id="105984.A0A427YAA5"/>
<comment type="caution">
    <text evidence="3">The sequence shown here is derived from an EMBL/GenBank/DDBJ whole genome shotgun (WGS) entry which is preliminary data.</text>
</comment>
<evidence type="ECO:0008006" key="5">
    <source>
        <dbReference type="Google" id="ProtNLM"/>
    </source>
</evidence>
<gene>
    <name evidence="3" type="ORF">EHS24_000618</name>
</gene>
<sequence length="392" mass="40292">MWTSLLTPLLAVGMARAQVTAAGANGVTNPDKPEFLPIGAQVNMTSYSRLLTLNSVDDFCLYGPPEAGPDSLIGNTEPIVVAWCTKPRNNARLIPDGAIHAAHFIKTPLYVQISGFWDGTKVNIPYGDSGGELDPHGAKNLGNPIGGNVTTDVATGSDVFYEEWMSFISYDQFCLRICTAETNNVTAALQCEHELDIMGCRWVMAIDDFYRSNGTFTSCEGEAAAPPGLYPQADGSTSTFRQRYTGTWSADGSLGVFTVGQTVTPSAPAFWPATSNCVTYSTIGNGVATTDYMVTAAPVTFVSGSSATVTGLSTTTMATVTTPTNIVESTSTAAEATDAASTDGSKSGEAGSSAGAATTSSGSSSSAGVSASSSFGAVAVVAGALLGAAVIF</sequence>
<organism evidence="3 4">
    <name type="scientific">Apiotrichum porosum</name>
    <dbReference type="NCBI Taxonomy" id="105984"/>
    <lineage>
        <taxon>Eukaryota</taxon>
        <taxon>Fungi</taxon>
        <taxon>Dikarya</taxon>
        <taxon>Basidiomycota</taxon>
        <taxon>Agaricomycotina</taxon>
        <taxon>Tremellomycetes</taxon>
        <taxon>Trichosporonales</taxon>
        <taxon>Trichosporonaceae</taxon>
        <taxon>Apiotrichum</taxon>
    </lineage>
</organism>
<evidence type="ECO:0000256" key="2">
    <source>
        <dbReference type="SAM" id="SignalP"/>
    </source>
</evidence>
<feature type="signal peptide" evidence="2">
    <location>
        <begin position="1"/>
        <end position="17"/>
    </location>
</feature>
<evidence type="ECO:0000256" key="1">
    <source>
        <dbReference type="SAM" id="MobiDB-lite"/>
    </source>
</evidence>
<evidence type="ECO:0000313" key="4">
    <source>
        <dbReference type="Proteomes" id="UP000279236"/>
    </source>
</evidence>